<sequence length="73" mass="8358">MLTMHETIEEDDGSFNMDYEVEYEDVGEHNFAEEEGVEKIVIDGVDNIASMDLRNLTPDEANNMHFVSLDIAY</sequence>
<dbReference type="AlphaFoldDB" id="A0AAN9XNL6"/>
<organism evidence="1 2">
    <name type="scientific">Psophocarpus tetragonolobus</name>
    <name type="common">Winged bean</name>
    <name type="synonym">Dolichos tetragonolobus</name>
    <dbReference type="NCBI Taxonomy" id="3891"/>
    <lineage>
        <taxon>Eukaryota</taxon>
        <taxon>Viridiplantae</taxon>
        <taxon>Streptophyta</taxon>
        <taxon>Embryophyta</taxon>
        <taxon>Tracheophyta</taxon>
        <taxon>Spermatophyta</taxon>
        <taxon>Magnoliopsida</taxon>
        <taxon>eudicotyledons</taxon>
        <taxon>Gunneridae</taxon>
        <taxon>Pentapetalae</taxon>
        <taxon>rosids</taxon>
        <taxon>fabids</taxon>
        <taxon>Fabales</taxon>
        <taxon>Fabaceae</taxon>
        <taxon>Papilionoideae</taxon>
        <taxon>50 kb inversion clade</taxon>
        <taxon>NPAAA clade</taxon>
        <taxon>indigoferoid/millettioid clade</taxon>
        <taxon>Phaseoleae</taxon>
        <taxon>Psophocarpus</taxon>
    </lineage>
</organism>
<proteinExistence type="predicted"/>
<dbReference type="Proteomes" id="UP001386955">
    <property type="component" value="Unassembled WGS sequence"/>
</dbReference>
<evidence type="ECO:0000313" key="2">
    <source>
        <dbReference type="Proteomes" id="UP001386955"/>
    </source>
</evidence>
<keyword evidence="2" id="KW-1185">Reference proteome</keyword>
<comment type="caution">
    <text evidence="1">The sequence shown here is derived from an EMBL/GenBank/DDBJ whole genome shotgun (WGS) entry which is preliminary data.</text>
</comment>
<reference evidence="1 2" key="1">
    <citation type="submission" date="2024-01" db="EMBL/GenBank/DDBJ databases">
        <title>The genomes of 5 underutilized Papilionoideae crops provide insights into root nodulation and disease resistanc.</title>
        <authorList>
            <person name="Jiang F."/>
        </authorList>
    </citation>
    <scope>NUCLEOTIDE SEQUENCE [LARGE SCALE GENOMIC DNA]</scope>
    <source>
        <strain evidence="1">DUOXIRENSHENG_FW03</strain>
        <tissue evidence="1">Leaves</tissue>
    </source>
</reference>
<accession>A0AAN9XNL6</accession>
<protein>
    <submittedName>
        <fullName evidence="1">Uncharacterized protein</fullName>
    </submittedName>
</protein>
<evidence type="ECO:0000313" key="1">
    <source>
        <dbReference type="EMBL" id="KAK7399907.1"/>
    </source>
</evidence>
<gene>
    <name evidence="1" type="ORF">VNO78_11102</name>
</gene>
<name>A0AAN9XNL6_PSOTE</name>
<dbReference type="EMBL" id="JAYMYS010000003">
    <property type="protein sequence ID" value="KAK7399907.1"/>
    <property type="molecule type" value="Genomic_DNA"/>
</dbReference>